<sequence>MPLGVLHLFRSASFDYLVEFAAIQPHAATFRAVVDFDTLTLAHNEVDPAMWAKSPGGFGARS</sequence>
<dbReference type="STRING" id="121719.APZ00_02785"/>
<proteinExistence type="predicted"/>
<dbReference type="Proteomes" id="UP000064921">
    <property type="component" value="Chromosome"/>
</dbReference>
<keyword evidence="2" id="KW-1185">Reference proteome</keyword>
<gene>
    <name evidence="1" type="ORF">APZ00_02785</name>
</gene>
<evidence type="ECO:0000313" key="1">
    <source>
        <dbReference type="EMBL" id="ALV26129.1"/>
    </source>
</evidence>
<dbReference type="KEGG" id="pphr:APZ00_02785"/>
<protein>
    <submittedName>
        <fullName evidence="1">Uncharacterized protein</fullName>
    </submittedName>
</protein>
<accession>A0A0U3E3G7</accession>
<dbReference type="AlphaFoldDB" id="A0A0U3E3G7"/>
<organism evidence="1 2">
    <name type="scientific">Pannonibacter phragmitetus</name>
    <dbReference type="NCBI Taxonomy" id="121719"/>
    <lineage>
        <taxon>Bacteria</taxon>
        <taxon>Pseudomonadati</taxon>
        <taxon>Pseudomonadota</taxon>
        <taxon>Alphaproteobacteria</taxon>
        <taxon>Hyphomicrobiales</taxon>
        <taxon>Stappiaceae</taxon>
        <taxon>Pannonibacter</taxon>
    </lineage>
</organism>
<reference evidence="1 2" key="1">
    <citation type="submission" date="2015-10" db="EMBL/GenBank/DDBJ databases">
        <title>The world's first case of liver abscess caused by Pannonibacter phragmitetus.</title>
        <authorList>
            <person name="Ming D."/>
            <person name="Wang M."/>
            <person name="Zhou Y."/>
            <person name="Jiang T."/>
            <person name="Hu S."/>
        </authorList>
    </citation>
    <scope>NUCLEOTIDE SEQUENCE [LARGE SCALE GENOMIC DNA]</scope>
    <source>
        <strain evidence="1 2">31801</strain>
    </source>
</reference>
<dbReference type="EMBL" id="CP013068">
    <property type="protein sequence ID" value="ALV26129.1"/>
    <property type="molecule type" value="Genomic_DNA"/>
</dbReference>
<name>A0A0U3E3G7_9HYPH</name>
<evidence type="ECO:0000313" key="2">
    <source>
        <dbReference type="Proteomes" id="UP000064921"/>
    </source>
</evidence>